<evidence type="ECO:0000259" key="7">
    <source>
        <dbReference type="Pfam" id="PF17389"/>
    </source>
</evidence>
<dbReference type="Gene3D" id="2.60.420.10">
    <property type="entry name" value="Maltose phosphorylase, domain 3"/>
    <property type="match status" value="1"/>
</dbReference>
<feature type="chain" id="PRO_5012397370" description="alpha-L-rhamnosidase" evidence="4">
    <location>
        <begin position="22"/>
        <end position="882"/>
    </location>
</feature>
<dbReference type="PANTHER" id="PTHR33307:SF6">
    <property type="entry name" value="ALPHA-RHAMNOSIDASE (EUROFUNG)-RELATED"/>
    <property type="match status" value="1"/>
</dbReference>
<dbReference type="Pfam" id="PF25788">
    <property type="entry name" value="Ig_Rha78A_N"/>
    <property type="match status" value="1"/>
</dbReference>
<dbReference type="InterPro" id="IPR012341">
    <property type="entry name" value="6hp_glycosidase-like_sf"/>
</dbReference>
<sequence length="882" mass="100057">MKKNLKLLIAVSVILAFLASACGSFSKSTKIVKTQCEYLDSPIGIDAEHPRFTWVFGSDTENFKQEAYQIQIASSEELLVSGKADIWTSNKIESTTPRTIYNGGTKLSSHTRYYWTVTVWDKKGKTHTSPVSYFEMAKMSKADWQAKWITDSHDKEFEPAPLFRKEFKTTKKLISARVYVSGTGYYEMFINGKRVGENFLDPGYTHFDKRILYVTHDVTSLITEGDNAIAAVLGNGFYNCQSKAVWDFERARWRERPSLLSELRLVYDDGSTDIISTDETWKTNTGPYTYNNIYSGDRYDARLEEAGWNTAGFDDSKWNKVQASKEPAQILAAQQMPGIRAVKEIKPKSVKSFGDKIYLFDLGENIAGVCRFSVKGEAGTTFKLRHGELRKADGRLEQGNINVYYHPEKKGEVFQEDVFILKGTGKEEEFTPQFSYHGFQYIEVESDRPVTLTVDNLTGLFLHTDIPQVGNFSSSNNLLNKIWAATNQSYQGNLHSIPTDCPQREKNGWTADAHVAIDLALLNFDGITLYEKWMNDFIDNQREDGVIAGIIPSSGWGFGDWPGPVWDAAMFIIPNALYDYYGETRSIEHLYPTMVKYLDYLKTKEVDGGYLNFGLGDWVFYKAQTPNDYTSTLYYYHDYVLMARFAKLLGKDATPYQQKAEQLKKLINKKFFNAETGIYANGTQTAQAVALYMGIVPEGKEQLVADNLHKTVSENNYFLDFGLLGSKTVPAMLTKYGYVEDAYKMATKTEAPSWGYWVETQGYSTLAETWTLSPEFRDASINHVFMGDISAWMYNTLAGINLDKDQPGFQNVIIRPHFVKDLQWVKGEYNSVRGLIKSEWKREGDKINLSVTIPAGSTATIYADKEYTVGSGVHQYVIKENK</sequence>
<feature type="domain" description="Alpha-L-rhamnosidase six-hairpin glycosidase" evidence="7">
    <location>
        <begin position="468"/>
        <end position="796"/>
    </location>
</feature>
<dbReference type="PIRSF" id="PIRSF010631">
    <property type="entry name" value="A-rhamnsds"/>
    <property type="match status" value="1"/>
</dbReference>
<keyword evidence="4" id="KW-0732">Signal</keyword>
<dbReference type="EC" id="3.2.1.40" evidence="2"/>
<evidence type="ECO:0000259" key="8">
    <source>
        <dbReference type="Pfam" id="PF17390"/>
    </source>
</evidence>
<feature type="signal peptide" evidence="4">
    <location>
        <begin position="1"/>
        <end position="21"/>
    </location>
</feature>
<dbReference type="Gene3D" id="1.50.10.10">
    <property type="match status" value="1"/>
</dbReference>
<organism evidence="9">
    <name type="scientific">uncultured Dysgonomonas sp</name>
    <dbReference type="NCBI Taxonomy" id="206096"/>
    <lineage>
        <taxon>Bacteria</taxon>
        <taxon>Pseudomonadati</taxon>
        <taxon>Bacteroidota</taxon>
        <taxon>Bacteroidia</taxon>
        <taxon>Bacteroidales</taxon>
        <taxon>Dysgonomonadaceae</taxon>
        <taxon>Dysgonomonas</taxon>
        <taxon>environmental samples</taxon>
    </lineage>
</organism>
<evidence type="ECO:0000259" key="5">
    <source>
        <dbReference type="Pfam" id="PF05592"/>
    </source>
</evidence>
<dbReference type="Pfam" id="PF08531">
    <property type="entry name" value="Bac_rhamnosid_N"/>
    <property type="match status" value="1"/>
</dbReference>
<gene>
    <name evidence="9" type="ORF">KL86DYS2_13049</name>
</gene>
<evidence type="ECO:0000256" key="2">
    <source>
        <dbReference type="ARBA" id="ARBA00012652"/>
    </source>
</evidence>
<dbReference type="InterPro" id="IPR013783">
    <property type="entry name" value="Ig-like_fold"/>
</dbReference>
<dbReference type="InterPro" id="IPR035398">
    <property type="entry name" value="Bac_rhamnosid_C"/>
</dbReference>
<reference evidence="9" key="1">
    <citation type="submission" date="2016-04" db="EMBL/GenBank/DDBJ databases">
        <authorList>
            <person name="Evans L.H."/>
            <person name="Alamgir A."/>
            <person name="Owens N."/>
            <person name="Weber N.D."/>
            <person name="Virtaneva K."/>
            <person name="Barbian K."/>
            <person name="Babar A."/>
            <person name="Rosenke K."/>
        </authorList>
    </citation>
    <scope>NUCLEOTIDE SEQUENCE</scope>
    <source>
        <strain evidence="9">86-2</strain>
    </source>
</reference>
<dbReference type="AlphaFoldDB" id="A0A212K540"/>
<protein>
    <recommendedName>
        <fullName evidence="2">alpha-L-rhamnosidase</fullName>
        <ecNumber evidence="2">3.2.1.40</ecNumber>
    </recommendedName>
</protein>
<dbReference type="SUPFAM" id="SSF48208">
    <property type="entry name" value="Six-hairpin glycosidases"/>
    <property type="match status" value="1"/>
</dbReference>
<feature type="domain" description="Bacterial alpha-L-rhamnosidase N-terminal" evidence="6">
    <location>
        <begin position="171"/>
        <end position="342"/>
    </location>
</feature>
<dbReference type="InterPro" id="IPR016007">
    <property type="entry name" value="Alpha_rhamnosid"/>
</dbReference>
<dbReference type="Gene3D" id="2.60.40.10">
    <property type="entry name" value="Immunoglobulins"/>
    <property type="match status" value="1"/>
</dbReference>
<dbReference type="Pfam" id="PF05592">
    <property type="entry name" value="Bac_rhamnosid"/>
    <property type="match status" value="1"/>
</dbReference>
<dbReference type="InterPro" id="IPR008928">
    <property type="entry name" value="6-hairpin_glycosidase_sf"/>
</dbReference>
<evidence type="ECO:0000256" key="4">
    <source>
        <dbReference type="SAM" id="SignalP"/>
    </source>
</evidence>
<dbReference type="InterPro" id="IPR035396">
    <property type="entry name" value="Bac_rhamnosid6H"/>
</dbReference>
<dbReference type="InterPro" id="IPR008902">
    <property type="entry name" value="Rhamnosid_concanavalin"/>
</dbReference>
<dbReference type="EMBL" id="FLUL01000001">
    <property type="protein sequence ID" value="SBW06839.1"/>
    <property type="molecule type" value="Genomic_DNA"/>
</dbReference>
<evidence type="ECO:0000256" key="3">
    <source>
        <dbReference type="ARBA" id="ARBA00022801"/>
    </source>
</evidence>
<dbReference type="PROSITE" id="PS51257">
    <property type="entry name" value="PROKAR_LIPOPROTEIN"/>
    <property type="match status" value="1"/>
</dbReference>
<accession>A0A212K540</accession>
<dbReference type="GO" id="GO:0005975">
    <property type="term" value="P:carbohydrate metabolic process"/>
    <property type="evidence" value="ECO:0007669"/>
    <property type="project" value="InterPro"/>
</dbReference>
<proteinExistence type="predicted"/>
<evidence type="ECO:0000259" key="6">
    <source>
        <dbReference type="Pfam" id="PF08531"/>
    </source>
</evidence>
<dbReference type="GO" id="GO:0030596">
    <property type="term" value="F:alpha-L-rhamnosidase activity"/>
    <property type="evidence" value="ECO:0007669"/>
    <property type="project" value="UniProtKB-EC"/>
</dbReference>
<feature type="domain" description="Alpha-L-rhamnosidase concanavalin-like" evidence="5">
    <location>
        <begin position="354"/>
        <end position="463"/>
    </location>
</feature>
<dbReference type="Gene3D" id="2.60.120.260">
    <property type="entry name" value="Galactose-binding domain-like"/>
    <property type="match status" value="2"/>
</dbReference>
<dbReference type="PANTHER" id="PTHR33307">
    <property type="entry name" value="ALPHA-RHAMNOSIDASE (EUROFUNG)"/>
    <property type="match status" value="1"/>
</dbReference>
<dbReference type="Pfam" id="PF17389">
    <property type="entry name" value="Bac_rhamnosid6H"/>
    <property type="match status" value="1"/>
</dbReference>
<name>A0A212K540_9BACT</name>
<keyword evidence="3" id="KW-0378">Hydrolase</keyword>
<evidence type="ECO:0000313" key="9">
    <source>
        <dbReference type="EMBL" id="SBW06839.1"/>
    </source>
</evidence>
<evidence type="ECO:0000256" key="1">
    <source>
        <dbReference type="ARBA" id="ARBA00001445"/>
    </source>
</evidence>
<dbReference type="RefSeq" id="WP_296951379.1">
    <property type="nucleotide sequence ID" value="NZ_LT599021.1"/>
</dbReference>
<comment type="catalytic activity">
    <reaction evidence="1">
        <text>Hydrolysis of terminal non-reducing alpha-L-rhamnose residues in alpha-L-rhamnosides.</text>
        <dbReference type="EC" id="3.2.1.40"/>
    </reaction>
</comment>
<dbReference type="Pfam" id="PF17390">
    <property type="entry name" value="Bac_rhamnosid_C"/>
    <property type="match status" value="1"/>
</dbReference>
<dbReference type="InterPro" id="IPR013737">
    <property type="entry name" value="Bac_rhamnosid_N"/>
</dbReference>
<feature type="domain" description="Alpha-L-rhamnosidase C-terminal" evidence="8">
    <location>
        <begin position="800"/>
        <end position="863"/>
    </location>
</feature>